<dbReference type="InterPro" id="IPR036179">
    <property type="entry name" value="Ig-like_dom_sf"/>
</dbReference>
<dbReference type="OrthoDB" id="863268at2"/>
<dbReference type="KEGG" id="hyg:AUC43_11170"/>
<feature type="domain" description="Ig-like" evidence="2">
    <location>
        <begin position="461"/>
        <end position="538"/>
    </location>
</feature>
<dbReference type="InterPro" id="IPR013783">
    <property type="entry name" value="Ig-like_fold"/>
</dbReference>
<organism evidence="3 4">
    <name type="scientific">Hymenobacter sedentarius</name>
    <dbReference type="NCBI Taxonomy" id="1411621"/>
    <lineage>
        <taxon>Bacteria</taxon>
        <taxon>Pseudomonadati</taxon>
        <taxon>Bacteroidota</taxon>
        <taxon>Cytophagia</taxon>
        <taxon>Cytophagales</taxon>
        <taxon>Hymenobacteraceae</taxon>
        <taxon>Hymenobacter</taxon>
    </lineage>
</organism>
<evidence type="ECO:0000259" key="2">
    <source>
        <dbReference type="Pfam" id="PF19081"/>
    </source>
</evidence>
<evidence type="ECO:0008006" key="5">
    <source>
        <dbReference type="Google" id="ProtNLM"/>
    </source>
</evidence>
<sequence length="858" mass="84007">MNSPLQTHQPLATWPRLLVLLWLMVAGLLPGRTQAQTTGPSGGTLSPAASSVCAGFNSGTLTLTGYTGSIIKYQADSGNGYVDITANSPTYTFSNLQTTTNFRAIVQNGTSPAVASTVATVTVGQPPTATINSQGPTTFCQQGTIYLVAGPIAAGNKYQFLLNGREIVGATSATYTALVTANSSYSVEVTNATGCSSISASVTVLVLKQNVVNLTAATPTTFCQGGSVLLSANTSGQGASGYTFQYEKDGVQIPGATNATYTATTSGAYRVVAYNPATCTSTSNTINVTATPLPTVSFSYALPSYCQSGPTNPTPTASPSGGTFTASPTGLSLNPTTGIINLSQSQPGTYAVAYGIGGTCPASASVSFTITAAPTADFSYAGGSRCAGTQGTITPTLAAGATAGTYTASPAGLSLNASTGAVDVAQSQPGTYTITNSLAAASGCSATSASTSLVLNAQPTPALAAGGATTFCQGGSVTLTATGGTGAATYQFYSNGQPISGATGTSYAATASGSYTVLITNPGGCAATSAPVSVTVNPLTTASFGYASASVCQSSGAAAATITGTTGGTFAASPAGLGLNATTGTITPGSSTPGTYTITYAVGGPCPSSSTQTVTITAPAAATFSYPATAYCASSSIAPTLASGASAGTFSSTTGLGLNTSTGAIDLSQSQPGTYTITNTVAASGGCAATSATATLTVNALPAQPTLTLANGVLSTATVAGATYQYYLNGVAIAGATSATYTTTQGGAYTVVVSTNGCASAPSAAVTVTVTAARSGQSAFGLAVFPNPTTGSLTVSIAGSHSAAQLTVYNALGQRVLTSSLAAAATARELDLSSLPTGVYVLRAVSTEGTVTQRIVRQ</sequence>
<dbReference type="RefSeq" id="WP_068193222.1">
    <property type="nucleotide sequence ID" value="NZ_CP013909.1"/>
</dbReference>
<dbReference type="InterPro" id="IPR044023">
    <property type="entry name" value="Ig_7"/>
</dbReference>
<evidence type="ECO:0000259" key="1">
    <source>
        <dbReference type="Pfam" id="PF18962"/>
    </source>
</evidence>
<dbReference type="Pfam" id="PF18962">
    <property type="entry name" value="Por_Secre_tail"/>
    <property type="match status" value="1"/>
</dbReference>
<feature type="domain" description="Secretion system C-terminal sorting" evidence="1">
    <location>
        <begin position="784"/>
        <end position="856"/>
    </location>
</feature>
<dbReference type="Proteomes" id="UP000059542">
    <property type="component" value="Chromosome"/>
</dbReference>
<reference evidence="3 4" key="1">
    <citation type="submission" date="2015-12" db="EMBL/GenBank/DDBJ databases">
        <authorList>
            <person name="Shamseldin A."/>
            <person name="Moawad H."/>
            <person name="Abd El-Rahim W.M."/>
            <person name="Sadowsky M.J."/>
        </authorList>
    </citation>
    <scope>NUCLEOTIDE SEQUENCE [LARGE SCALE GENOMIC DNA]</scope>
    <source>
        <strain evidence="3 4">DG5B</strain>
    </source>
</reference>
<dbReference type="Gene3D" id="2.60.40.10">
    <property type="entry name" value="Immunoglobulins"/>
    <property type="match status" value="2"/>
</dbReference>
<gene>
    <name evidence="3" type="ORF">AUC43_11170</name>
</gene>
<dbReference type="NCBIfam" id="TIGR04183">
    <property type="entry name" value="Por_Secre_tail"/>
    <property type="match status" value="1"/>
</dbReference>
<dbReference type="SUPFAM" id="SSF48726">
    <property type="entry name" value="Immunoglobulin"/>
    <property type="match status" value="1"/>
</dbReference>
<proteinExistence type="predicted"/>
<keyword evidence="4" id="KW-1185">Reference proteome</keyword>
<dbReference type="EMBL" id="CP013909">
    <property type="protein sequence ID" value="ALW85602.1"/>
    <property type="molecule type" value="Genomic_DNA"/>
</dbReference>
<evidence type="ECO:0000313" key="4">
    <source>
        <dbReference type="Proteomes" id="UP000059542"/>
    </source>
</evidence>
<accession>A0A0U4C3I0</accession>
<dbReference type="Pfam" id="PF19081">
    <property type="entry name" value="Ig_7"/>
    <property type="match status" value="1"/>
</dbReference>
<evidence type="ECO:0000313" key="3">
    <source>
        <dbReference type="EMBL" id="ALW85602.1"/>
    </source>
</evidence>
<dbReference type="AlphaFoldDB" id="A0A0U4C3I0"/>
<dbReference type="STRING" id="1411621.AUC43_11170"/>
<name>A0A0U4C3I0_9BACT</name>
<protein>
    <recommendedName>
        <fullName evidence="5">Secretion system C-terminal sorting domain-containing protein</fullName>
    </recommendedName>
</protein>
<dbReference type="InterPro" id="IPR026444">
    <property type="entry name" value="Secre_tail"/>
</dbReference>